<proteinExistence type="predicted"/>
<protein>
    <submittedName>
        <fullName evidence="1">Uncharacterized protein</fullName>
    </submittedName>
</protein>
<keyword evidence="2" id="KW-1185">Reference proteome</keyword>
<evidence type="ECO:0000313" key="2">
    <source>
        <dbReference type="Proteomes" id="UP000015104"/>
    </source>
</evidence>
<dbReference type="EMBL" id="CAEY01000741">
    <property type="status" value="NOT_ANNOTATED_CDS"/>
    <property type="molecule type" value="Genomic_DNA"/>
</dbReference>
<dbReference type="AlphaFoldDB" id="T1KZJ5"/>
<dbReference type="EnsemblMetazoa" id="tetur28g01830.1">
    <property type="protein sequence ID" value="tetur28g01830.1"/>
    <property type="gene ID" value="tetur28g01830"/>
</dbReference>
<reference evidence="1" key="2">
    <citation type="submission" date="2015-06" db="UniProtKB">
        <authorList>
            <consortium name="EnsemblMetazoa"/>
        </authorList>
    </citation>
    <scope>IDENTIFICATION</scope>
</reference>
<dbReference type="HOGENOM" id="CLU_3336206_0_0_1"/>
<evidence type="ECO:0000313" key="1">
    <source>
        <dbReference type="EnsemblMetazoa" id="tetur28g01830.1"/>
    </source>
</evidence>
<organism evidence="1 2">
    <name type="scientific">Tetranychus urticae</name>
    <name type="common">Two-spotted spider mite</name>
    <dbReference type="NCBI Taxonomy" id="32264"/>
    <lineage>
        <taxon>Eukaryota</taxon>
        <taxon>Metazoa</taxon>
        <taxon>Ecdysozoa</taxon>
        <taxon>Arthropoda</taxon>
        <taxon>Chelicerata</taxon>
        <taxon>Arachnida</taxon>
        <taxon>Acari</taxon>
        <taxon>Acariformes</taxon>
        <taxon>Trombidiformes</taxon>
        <taxon>Prostigmata</taxon>
        <taxon>Eleutherengona</taxon>
        <taxon>Raphignathae</taxon>
        <taxon>Tetranychoidea</taxon>
        <taxon>Tetranychidae</taxon>
        <taxon>Tetranychus</taxon>
    </lineage>
</organism>
<name>T1KZJ5_TETUR</name>
<accession>T1KZJ5</accession>
<reference evidence="2" key="1">
    <citation type="submission" date="2011-08" db="EMBL/GenBank/DDBJ databases">
        <authorList>
            <person name="Rombauts S."/>
        </authorList>
    </citation>
    <scope>NUCLEOTIDE SEQUENCE</scope>
    <source>
        <strain evidence="2">London</strain>
    </source>
</reference>
<dbReference type="Proteomes" id="UP000015104">
    <property type="component" value="Unassembled WGS sequence"/>
</dbReference>
<sequence length="38" mass="4569">MFTINIIRDKDISIFGEQQKTQNSFEPHLHFDLCMKSR</sequence>